<name>A0ABP3B4Y9_9FLAO</name>
<keyword evidence="3" id="KW-1185">Reference proteome</keyword>
<keyword evidence="1" id="KW-0732">Signal</keyword>
<gene>
    <name evidence="2" type="ORF">KLA_12022</name>
</gene>
<accession>A0ABP3B4Y9</accession>
<protein>
    <submittedName>
        <fullName evidence="2">Outer membrane protein</fullName>
    </submittedName>
</protein>
<evidence type="ECO:0000313" key="3">
    <source>
        <dbReference type="Proteomes" id="UP000019275"/>
    </source>
</evidence>
<feature type="signal peptide" evidence="1">
    <location>
        <begin position="1"/>
        <end position="19"/>
    </location>
</feature>
<evidence type="ECO:0000256" key="1">
    <source>
        <dbReference type="SAM" id="SignalP"/>
    </source>
</evidence>
<organism evidence="2 3">
    <name type="scientific">Cellulophaga geojensis KL-A</name>
    <dbReference type="NCBI Taxonomy" id="1328323"/>
    <lineage>
        <taxon>Bacteria</taxon>
        <taxon>Pseudomonadati</taxon>
        <taxon>Bacteroidota</taxon>
        <taxon>Flavobacteriia</taxon>
        <taxon>Flavobacteriales</taxon>
        <taxon>Flavobacteriaceae</taxon>
        <taxon>Cellulophaga</taxon>
    </lineage>
</organism>
<proteinExistence type="predicted"/>
<dbReference type="Proteomes" id="UP000019275">
    <property type="component" value="Unassembled WGS sequence"/>
</dbReference>
<dbReference type="EMBL" id="ARZX01000016">
    <property type="protein sequence ID" value="EWH12878.1"/>
    <property type="molecule type" value="Genomic_DNA"/>
</dbReference>
<dbReference type="RefSeq" id="WP_034646141.1">
    <property type="nucleotide sequence ID" value="NZ_ARZX01000016.1"/>
</dbReference>
<sequence length="425" mass="46923">MIRKIIIAIVCCMAGTIYAQNGTVSPYSYFGIGDLRSIGSVENQMMGGISMYADSIHINLNNPAAYARLRQTTYTASLSRKDINFKGQNLSDNSSVTNLDYLAIGFPIIDDRLGVGFGIKPFTSSGYEIEESFTSADNGEITNVFSGDGGVNSVFFSAGVKVIEDFTVGVTANYYFGVVDSRRVQDVEDVQYGTFDFRNSRVNGANFKISANYTPMLTDKIRMNTYFGVETQNNLSSENTKTIGSFSSSTGQEIETIEVDLDNAGLANRGVTIPTTTTVGLGFGQDRKWFIGTEYSAQNLEDYRAPFFTVSNLTYKNASKIAFGGFYIPDYTSFTSYYKRITYRAGARFENTGMVVNNEDIKDFGITFGLGLPLNAVNDPFSNINIGFEIGKRGTTNADLIQENYFKVNLGISLNSKWFRKRTIN</sequence>
<evidence type="ECO:0000313" key="2">
    <source>
        <dbReference type="EMBL" id="EWH12878.1"/>
    </source>
</evidence>
<dbReference type="Gene3D" id="2.40.160.60">
    <property type="entry name" value="Outer membrane protein transport protein (OMPP1/FadL/TodX)"/>
    <property type="match status" value="1"/>
</dbReference>
<feature type="chain" id="PRO_5046140210" evidence="1">
    <location>
        <begin position="20"/>
        <end position="425"/>
    </location>
</feature>
<dbReference type="SUPFAM" id="SSF56935">
    <property type="entry name" value="Porins"/>
    <property type="match status" value="1"/>
</dbReference>
<comment type="caution">
    <text evidence="2">The sequence shown here is derived from an EMBL/GenBank/DDBJ whole genome shotgun (WGS) entry which is preliminary data.</text>
</comment>
<reference evidence="2 3" key="1">
    <citation type="journal article" date="2014" name="Genome Announc.">
        <title>Draft Genome Sequence of the Carrageenan-Degrading Bacterium Cellulophaga sp. Strain KL-A, Isolated from Decaying Marine Algae.</title>
        <authorList>
            <person name="Shan D."/>
            <person name="Ying J."/>
            <person name="Li X."/>
            <person name="Gao Z."/>
            <person name="Wei G."/>
            <person name="Shao Z."/>
        </authorList>
    </citation>
    <scope>NUCLEOTIDE SEQUENCE [LARGE SCALE GENOMIC DNA]</scope>
    <source>
        <strain evidence="2 3">KL-A</strain>
    </source>
</reference>